<reference evidence="3" key="1">
    <citation type="journal article" date="2011" name="Genetics">
        <title>Massive changes in genome architecture accompany the transition to self-fertility in the filamentous fungus Neurospora tetrasperma.</title>
        <authorList>
            <person name="Ellison C.E."/>
            <person name="Stajich J.E."/>
            <person name="Jacobson D.J."/>
            <person name="Natvig D.O."/>
            <person name="Lapidus A."/>
            <person name="Foster B."/>
            <person name="Aerts A."/>
            <person name="Riley R."/>
            <person name="Lindquist E.A."/>
            <person name="Grigoriev I.V."/>
            <person name="Taylor J.W."/>
        </authorList>
    </citation>
    <scope>NUCLEOTIDE SEQUENCE [LARGE SCALE GENOMIC DNA]</scope>
    <source>
        <strain evidence="3">FGSC 2508 / P0657</strain>
    </source>
</reference>
<dbReference type="VEuPathDB" id="FungiDB:NEUTE1DRAFT_34692"/>
<accession>F8MBT3</accession>
<dbReference type="Proteomes" id="UP000008065">
    <property type="component" value="Unassembled WGS sequence"/>
</dbReference>
<dbReference type="GeneID" id="20827481"/>
<sequence length="62" mass="7148">KQASTFPSSLSASIIEEKQQTSLHMIKSPQHFNQQKTLRQRNTQESPSTTTISQSQKYKRKL</sequence>
<evidence type="ECO:0000313" key="3">
    <source>
        <dbReference type="Proteomes" id="UP000008065"/>
    </source>
</evidence>
<dbReference type="EMBL" id="GL891302">
    <property type="protein sequence ID" value="EGO60341.1"/>
    <property type="molecule type" value="Genomic_DNA"/>
</dbReference>
<evidence type="ECO:0000313" key="2">
    <source>
        <dbReference type="EMBL" id="EGO60341.1"/>
    </source>
</evidence>
<feature type="non-terminal residue" evidence="2">
    <location>
        <position position="1"/>
    </location>
</feature>
<dbReference type="KEGG" id="nte:NEUTE1DRAFT34692"/>
<dbReference type="AlphaFoldDB" id="F8MBT3"/>
<name>F8MBT3_NEUT8</name>
<organism evidence="2 3">
    <name type="scientific">Neurospora tetrasperma (strain FGSC 2508 / ATCC MYA-4615 / P0657)</name>
    <dbReference type="NCBI Taxonomy" id="510951"/>
    <lineage>
        <taxon>Eukaryota</taxon>
        <taxon>Fungi</taxon>
        <taxon>Dikarya</taxon>
        <taxon>Ascomycota</taxon>
        <taxon>Pezizomycotina</taxon>
        <taxon>Sordariomycetes</taxon>
        <taxon>Sordariomycetidae</taxon>
        <taxon>Sordariales</taxon>
        <taxon>Sordariaceae</taxon>
        <taxon>Neurospora</taxon>
    </lineage>
</organism>
<proteinExistence type="predicted"/>
<gene>
    <name evidence="2" type="ORF">NEUTE1DRAFT_34692</name>
</gene>
<keyword evidence="3" id="KW-1185">Reference proteome</keyword>
<feature type="region of interest" description="Disordered" evidence="1">
    <location>
        <begin position="32"/>
        <end position="62"/>
    </location>
</feature>
<evidence type="ECO:0000256" key="1">
    <source>
        <dbReference type="SAM" id="MobiDB-lite"/>
    </source>
</evidence>
<dbReference type="RefSeq" id="XP_009847070.1">
    <property type="nucleotide sequence ID" value="XM_009848768.1"/>
</dbReference>
<dbReference type="HOGENOM" id="CLU_2996986_0_0_1"/>
<protein>
    <submittedName>
        <fullName evidence="2">Uncharacterized protein</fullName>
    </submittedName>
</protein>
<feature type="compositionally biased region" description="Polar residues" evidence="1">
    <location>
        <begin position="32"/>
        <end position="56"/>
    </location>
</feature>